<name>A0A3S5FEV9_9PLAT</name>
<organism evidence="3 4">
    <name type="scientific">Protopolystoma xenopodis</name>
    <dbReference type="NCBI Taxonomy" id="117903"/>
    <lineage>
        <taxon>Eukaryota</taxon>
        <taxon>Metazoa</taxon>
        <taxon>Spiralia</taxon>
        <taxon>Lophotrochozoa</taxon>
        <taxon>Platyhelminthes</taxon>
        <taxon>Monogenea</taxon>
        <taxon>Polyopisthocotylea</taxon>
        <taxon>Polystomatidea</taxon>
        <taxon>Polystomatidae</taxon>
        <taxon>Protopolystoma</taxon>
    </lineage>
</organism>
<comment type="caution">
    <text evidence="1">Lacks conserved residue(s) required for the propagation of feature annotation.</text>
</comment>
<comment type="caution">
    <text evidence="3">The sequence shown here is derived from an EMBL/GenBank/DDBJ whole genome shotgun (WGS) entry which is preliminary data.</text>
</comment>
<dbReference type="EMBL" id="CAAALY010090195">
    <property type="protein sequence ID" value="VEL27826.1"/>
    <property type="molecule type" value="Genomic_DNA"/>
</dbReference>
<dbReference type="AlphaFoldDB" id="A0A3S5FEV9"/>
<dbReference type="InterPro" id="IPR000742">
    <property type="entry name" value="EGF"/>
</dbReference>
<evidence type="ECO:0000259" key="2">
    <source>
        <dbReference type="PROSITE" id="PS50026"/>
    </source>
</evidence>
<evidence type="ECO:0000313" key="3">
    <source>
        <dbReference type="EMBL" id="VEL27826.1"/>
    </source>
</evidence>
<dbReference type="Proteomes" id="UP000784294">
    <property type="component" value="Unassembled WGS sequence"/>
</dbReference>
<protein>
    <recommendedName>
        <fullName evidence="2">EGF-like domain-containing protein</fullName>
    </recommendedName>
</protein>
<reference evidence="3" key="1">
    <citation type="submission" date="2018-11" db="EMBL/GenBank/DDBJ databases">
        <authorList>
            <consortium name="Pathogen Informatics"/>
        </authorList>
    </citation>
    <scope>NUCLEOTIDE SEQUENCE</scope>
</reference>
<accession>A0A3S5FEV9</accession>
<evidence type="ECO:0000256" key="1">
    <source>
        <dbReference type="PROSITE-ProRule" id="PRU00076"/>
    </source>
</evidence>
<sequence>MHLIPECILVLLTCARSHTSFVHTRPSFAGLCHANPSGQFCEETSFSARANSDQVYLPAPEVNQAANIQRSDDLLKPIDTGLIQLGSPEELVNVPCDYNLCQNEASCQNEPDGAYKCHCESGK</sequence>
<proteinExistence type="predicted"/>
<keyword evidence="1" id="KW-0245">EGF-like domain</keyword>
<dbReference type="PROSITE" id="PS50026">
    <property type="entry name" value="EGF_3"/>
    <property type="match status" value="1"/>
</dbReference>
<keyword evidence="4" id="KW-1185">Reference proteome</keyword>
<dbReference type="Gene3D" id="2.10.25.10">
    <property type="entry name" value="Laminin"/>
    <property type="match status" value="1"/>
</dbReference>
<gene>
    <name evidence="3" type="ORF">PXEA_LOCUS21266</name>
</gene>
<feature type="domain" description="EGF-like" evidence="2">
    <location>
        <begin position="92"/>
        <end position="123"/>
    </location>
</feature>
<evidence type="ECO:0000313" key="4">
    <source>
        <dbReference type="Proteomes" id="UP000784294"/>
    </source>
</evidence>